<keyword evidence="7 8" id="KW-0472">Membrane</keyword>
<dbReference type="PANTHER" id="PTHR45618">
    <property type="entry name" value="MITOCHONDRIAL DICARBOXYLATE CARRIER-RELATED"/>
    <property type="match status" value="1"/>
</dbReference>
<dbReference type="SUPFAM" id="SSF103506">
    <property type="entry name" value="Mitochondrial carrier"/>
    <property type="match status" value="1"/>
</dbReference>
<comment type="caution">
    <text evidence="10">The sequence shown here is derived from an EMBL/GenBank/DDBJ whole genome shotgun (WGS) entry which is preliminary data.</text>
</comment>
<name>A0AAN8YVJ8_9MAGN</name>
<dbReference type="Gene3D" id="1.50.40.10">
    <property type="entry name" value="Mitochondrial carrier domain"/>
    <property type="match status" value="1"/>
</dbReference>
<dbReference type="PROSITE" id="PS50920">
    <property type="entry name" value="SOLCAR"/>
    <property type="match status" value="1"/>
</dbReference>
<evidence type="ECO:0000313" key="10">
    <source>
        <dbReference type="EMBL" id="KAK6914010.1"/>
    </source>
</evidence>
<protein>
    <submittedName>
        <fullName evidence="10">Mitochondrial substrate/solute carrier</fullName>
    </submittedName>
</protein>
<dbReference type="Pfam" id="PF00153">
    <property type="entry name" value="Mito_carr"/>
    <property type="match status" value="1"/>
</dbReference>
<keyword evidence="5" id="KW-0677">Repeat</keyword>
<feature type="repeat" description="Solcar" evidence="8">
    <location>
        <begin position="50"/>
        <end position="135"/>
    </location>
</feature>
<gene>
    <name evidence="10" type="ORF">RJ641_021331</name>
</gene>
<proteinExistence type="inferred from homology"/>
<evidence type="ECO:0000256" key="3">
    <source>
        <dbReference type="ARBA" id="ARBA00022448"/>
    </source>
</evidence>
<dbReference type="EMBL" id="JBAMMX010000026">
    <property type="protein sequence ID" value="KAK6914010.1"/>
    <property type="molecule type" value="Genomic_DNA"/>
</dbReference>
<reference evidence="10 11" key="1">
    <citation type="submission" date="2023-12" db="EMBL/GenBank/DDBJ databases">
        <title>A high-quality genome assembly for Dillenia turbinata (Dilleniales).</title>
        <authorList>
            <person name="Chanderbali A."/>
        </authorList>
    </citation>
    <scope>NUCLEOTIDE SEQUENCE [LARGE SCALE GENOMIC DNA]</scope>
    <source>
        <strain evidence="10">LSX21</strain>
        <tissue evidence="10">Leaf</tissue>
    </source>
</reference>
<keyword evidence="4 8" id="KW-0812">Transmembrane</keyword>
<comment type="similarity">
    <text evidence="2 9">Belongs to the mitochondrial carrier (TC 2.A.29) family.</text>
</comment>
<evidence type="ECO:0000256" key="8">
    <source>
        <dbReference type="PROSITE-ProRule" id="PRU00282"/>
    </source>
</evidence>
<dbReference type="Proteomes" id="UP001370490">
    <property type="component" value="Unassembled WGS sequence"/>
</dbReference>
<sequence>MVSLLPSDRQLRLRNVFFVDSTQSLSLSSKAFLGGFSGLIAQYMFHFDLRPETIRLFAGYNLELMIQVVASPADHVKVRMQADGLLVRQGLQPRYSGIIKAEGIVGLWRGVFQNIQWTILVNRENWLAMIMQNILLSELKYVMITSVPAPYLL</sequence>
<evidence type="ECO:0000256" key="4">
    <source>
        <dbReference type="ARBA" id="ARBA00022692"/>
    </source>
</evidence>
<evidence type="ECO:0000256" key="5">
    <source>
        <dbReference type="ARBA" id="ARBA00022737"/>
    </source>
</evidence>
<dbReference type="AlphaFoldDB" id="A0AAN8YVJ8"/>
<evidence type="ECO:0000256" key="2">
    <source>
        <dbReference type="ARBA" id="ARBA00006375"/>
    </source>
</evidence>
<evidence type="ECO:0000256" key="7">
    <source>
        <dbReference type="ARBA" id="ARBA00023136"/>
    </source>
</evidence>
<dbReference type="InterPro" id="IPR018108">
    <property type="entry name" value="MCP_transmembrane"/>
</dbReference>
<dbReference type="InterPro" id="IPR023395">
    <property type="entry name" value="MCP_dom_sf"/>
</dbReference>
<accession>A0AAN8YVJ8</accession>
<evidence type="ECO:0000256" key="6">
    <source>
        <dbReference type="ARBA" id="ARBA00022989"/>
    </source>
</evidence>
<dbReference type="GO" id="GO:0016020">
    <property type="term" value="C:membrane"/>
    <property type="evidence" value="ECO:0007669"/>
    <property type="project" value="UniProtKB-SubCell"/>
</dbReference>
<keyword evidence="11" id="KW-1185">Reference proteome</keyword>
<dbReference type="InterPro" id="IPR050391">
    <property type="entry name" value="Mito_Metabolite_Transporter"/>
</dbReference>
<evidence type="ECO:0000256" key="1">
    <source>
        <dbReference type="ARBA" id="ARBA00004141"/>
    </source>
</evidence>
<evidence type="ECO:0000313" key="11">
    <source>
        <dbReference type="Proteomes" id="UP001370490"/>
    </source>
</evidence>
<evidence type="ECO:0000256" key="9">
    <source>
        <dbReference type="RuleBase" id="RU000488"/>
    </source>
</evidence>
<comment type="subcellular location">
    <subcellularLocation>
        <location evidence="1">Membrane</location>
        <topology evidence="1">Multi-pass membrane protein</topology>
    </subcellularLocation>
</comment>
<keyword evidence="3 9" id="KW-0813">Transport</keyword>
<organism evidence="10 11">
    <name type="scientific">Dillenia turbinata</name>
    <dbReference type="NCBI Taxonomy" id="194707"/>
    <lineage>
        <taxon>Eukaryota</taxon>
        <taxon>Viridiplantae</taxon>
        <taxon>Streptophyta</taxon>
        <taxon>Embryophyta</taxon>
        <taxon>Tracheophyta</taxon>
        <taxon>Spermatophyta</taxon>
        <taxon>Magnoliopsida</taxon>
        <taxon>eudicotyledons</taxon>
        <taxon>Gunneridae</taxon>
        <taxon>Pentapetalae</taxon>
        <taxon>Dilleniales</taxon>
        <taxon>Dilleniaceae</taxon>
        <taxon>Dillenia</taxon>
    </lineage>
</organism>
<keyword evidence="6" id="KW-1133">Transmembrane helix</keyword>